<evidence type="ECO:0000313" key="3">
    <source>
        <dbReference type="Proteomes" id="UP001164965"/>
    </source>
</evidence>
<gene>
    <name evidence="2" type="ORF">RHODO2019_09905</name>
</gene>
<dbReference type="PANTHER" id="PTHR39419:SF1">
    <property type="entry name" value="SLL0814 PROTEIN"/>
    <property type="match status" value="1"/>
</dbReference>
<keyword evidence="1" id="KW-0472">Membrane</keyword>
<feature type="transmembrane region" description="Helical" evidence="1">
    <location>
        <begin position="170"/>
        <end position="187"/>
    </location>
</feature>
<feature type="transmembrane region" description="Helical" evidence="1">
    <location>
        <begin position="225"/>
        <end position="243"/>
    </location>
</feature>
<dbReference type="Proteomes" id="UP001164965">
    <property type="component" value="Chromosome"/>
</dbReference>
<dbReference type="RefSeq" id="WP_265381647.1">
    <property type="nucleotide sequence ID" value="NZ_CP110615.1"/>
</dbReference>
<feature type="transmembrane region" description="Helical" evidence="1">
    <location>
        <begin position="123"/>
        <end position="140"/>
    </location>
</feature>
<accession>A0ABY6NVZ9</accession>
<feature type="transmembrane region" description="Helical" evidence="1">
    <location>
        <begin position="199"/>
        <end position="219"/>
    </location>
</feature>
<keyword evidence="1" id="KW-1133">Transmembrane helix</keyword>
<sequence length="267" mass="27362">MRTAGALGVAAVAVQITYPLTAGSTRDAVSIAVVLLLAAASVVHAVVVRGVRWAGALVLVTAGGGFAVELLGTATAFPFGEYTYAQGRLGPAVAGVPLLIGVAWTAGAYPAWCAAQRVSSGRGGRLVLAAVGLAGWDLFLDPQMVADGRWTWVQQDAGLPGVPAVPVGNYLGWLGVALVMAALLTLLPTTEVPTRRDGLPVALFCWTWLGSALAHAVFLGLPASAVYGLVGMGVLGVPLLAVLGSGRERYGRVAPRAHRPRTGRLAR</sequence>
<name>A0ABY6NVZ9_9NOCA</name>
<keyword evidence="1" id="KW-0812">Transmembrane</keyword>
<feature type="transmembrane region" description="Helical" evidence="1">
    <location>
        <begin position="55"/>
        <end position="77"/>
    </location>
</feature>
<protein>
    <submittedName>
        <fullName evidence="2">Carotenoid biosynthesis protein</fullName>
    </submittedName>
</protein>
<feature type="transmembrane region" description="Helical" evidence="1">
    <location>
        <begin position="29"/>
        <end position="48"/>
    </location>
</feature>
<evidence type="ECO:0000313" key="2">
    <source>
        <dbReference type="EMBL" id="UZJ23540.1"/>
    </source>
</evidence>
<feature type="transmembrane region" description="Helical" evidence="1">
    <location>
        <begin position="89"/>
        <end position="111"/>
    </location>
</feature>
<evidence type="ECO:0000256" key="1">
    <source>
        <dbReference type="SAM" id="Phobius"/>
    </source>
</evidence>
<keyword evidence="3" id="KW-1185">Reference proteome</keyword>
<dbReference type="Pfam" id="PF04240">
    <property type="entry name" value="Caroten_synth"/>
    <property type="match status" value="1"/>
</dbReference>
<dbReference type="InterPro" id="IPR007354">
    <property type="entry name" value="CruF-like"/>
</dbReference>
<reference evidence="2" key="1">
    <citation type="submission" date="2022-10" db="EMBL/GenBank/DDBJ databases">
        <title>Rhodococcus sp.75.</title>
        <authorList>
            <person name="Sun M."/>
        </authorList>
    </citation>
    <scope>NUCLEOTIDE SEQUENCE</scope>
    <source>
        <strain evidence="2">75</strain>
    </source>
</reference>
<dbReference type="EMBL" id="CP110615">
    <property type="protein sequence ID" value="UZJ23540.1"/>
    <property type="molecule type" value="Genomic_DNA"/>
</dbReference>
<organism evidence="2 3">
    <name type="scientific">Rhodococcus antarcticus</name>
    <dbReference type="NCBI Taxonomy" id="2987751"/>
    <lineage>
        <taxon>Bacteria</taxon>
        <taxon>Bacillati</taxon>
        <taxon>Actinomycetota</taxon>
        <taxon>Actinomycetes</taxon>
        <taxon>Mycobacteriales</taxon>
        <taxon>Nocardiaceae</taxon>
        <taxon>Rhodococcus</taxon>
    </lineage>
</organism>
<dbReference type="PANTHER" id="PTHR39419">
    <property type="entry name" value="SLL0814 PROTEIN"/>
    <property type="match status" value="1"/>
</dbReference>
<proteinExistence type="predicted"/>